<dbReference type="PROSITE" id="PS50192">
    <property type="entry name" value="T_SNARE"/>
    <property type="match status" value="1"/>
</dbReference>
<evidence type="ECO:0000259" key="10">
    <source>
        <dbReference type="PROSITE" id="PS50885"/>
    </source>
</evidence>
<evidence type="ECO:0000313" key="11">
    <source>
        <dbReference type="EMBL" id="TQV75146.1"/>
    </source>
</evidence>
<dbReference type="CDD" id="cd06225">
    <property type="entry name" value="HAMP"/>
    <property type="match status" value="1"/>
</dbReference>
<keyword evidence="2" id="KW-0997">Cell inner membrane</keyword>
<dbReference type="SMART" id="SM01358">
    <property type="entry name" value="HBM"/>
    <property type="match status" value="1"/>
</dbReference>
<keyword evidence="7" id="KW-0472">Membrane</keyword>
<dbReference type="FunFam" id="1.10.287.950:FF:000001">
    <property type="entry name" value="Methyl-accepting chemotaxis sensory transducer"/>
    <property type="match status" value="1"/>
</dbReference>
<dbReference type="Proteomes" id="UP000317839">
    <property type="component" value="Unassembled WGS sequence"/>
</dbReference>
<organism evidence="11 12">
    <name type="scientific">Aliikangiella marina</name>
    <dbReference type="NCBI Taxonomy" id="1712262"/>
    <lineage>
        <taxon>Bacteria</taxon>
        <taxon>Pseudomonadati</taxon>
        <taxon>Pseudomonadota</taxon>
        <taxon>Gammaproteobacteria</taxon>
        <taxon>Oceanospirillales</taxon>
        <taxon>Pleioneaceae</taxon>
        <taxon>Aliikangiella</taxon>
    </lineage>
</organism>
<dbReference type="Pfam" id="PF00015">
    <property type="entry name" value="MCPsignal"/>
    <property type="match status" value="1"/>
</dbReference>
<keyword evidence="2" id="KW-1003">Cell membrane</keyword>
<gene>
    <name evidence="11" type="ORF">FLL45_09415</name>
</gene>
<protein>
    <submittedName>
        <fullName evidence="11">HAMP domain-containing protein</fullName>
    </submittedName>
</protein>
<dbReference type="Pfam" id="PF00672">
    <property type="entry name" value="HAMP"/>
    <property type="match status" value="1"/>
</dbReference>
<feature type="transmembrane region" description="Helical" evidence="7">
    <location>
        <begin position="14"/>
        <end position="35"/>
    </location>
</feature>
<dbReference type="PANTHER" id="PTHR32089">
    <property type="entry name" value="METHYL-ACCEPTING CHEMOTAXIS PROTEIN MCPB"/>
    <property type="match status" value="1"/>
</dbReference>
<reference evidence="11 12" key="1">
    <citation type="submission" date="2019-06" db="EMBL/GenBank/DDBJ databases">
        <title>Draft genome of Aliikangiella marina GYP-15.</title>
        <authorList>
            <person name="Wang G."/>
        </authorList>
    </citation>
    <scope>NUCLEOTIDE SEQUENCE [LARGE SCALE GENOMIC DNA]</scope>
    <source>
        <strain evidence="11 12">GYP-15</strain>
    </source>
</reference>
<keyword evidence="12" id="KW-1185">Reference proteome</keyword>
<evidence type="ECO:0000256" key="6">
    <source>
        <dbReference type="SAM" id="Coils"/>
    </source>
</evidence>
<dbReference type="GO" id="GO:0006935">
    <property type="term" value="P:chemotaxis"/>
    <property type="evidence" value="ECO:0007669"/>
    <property type="project" value="InterPro"/>
</dbReference>
<keyword evidence="7" id="KW-0812">Transmembrane</keyword>
<dbReference type="InterPro" id="IPR003660">
    <property type="entry name" value="HAMP_dom"/>
</dbReference>
<feature type="coiled-coil region" evidence="6">
    <location>
        <begin position="399"/>
        <end position="454"/>
    </location>
</feature>
<evidence type="ECO:0000259" key="9">
    <source>
        <dbReference type="PROSITE" id="PS50192"/>
    </source>
</evidence>
<keyword evidence="7" id="KW-1133">Transmembrane helix</keyword>
<dbReference type="GO" id="GO:0004888">
    <property type="term" value="F:transmembrane signaling receptor activity"/>
    <property type="evidence" value="ECO:0007669"/>
    <property type="project" value="InterPro"/>
</dbReference>
<dbReference type="CDD" id="cd11386">
    <property type="entry name" value="MCP_signal"/>
    <property type="match status" value="1"/>
</dbReference>
<comment type="caution">
    <text evidence="11">The sequence shown here is derived from an EMBL/GenBank/DDBJ whole genome shotgun (WGS) entry which is preliminary data.</text>
</comment>
<comment type="similarity">
    <text evidence="4">Belongs to the methyl-accepting chemotaxis (MCP) protein family.</text>
</comment>
<accession>A0A545TD91</accession>
<dbReference type="InterPro" id="IPR000727">
    <property type="entry name" value="T_SNARE_dom"/>
</dbReference>
<dbReference type="GO" id="GO:0007165">
    <property type="term" value="P:signal transduction"/>
    <property type="evidence" value="ECO:0007669"/>
    <property type="project" value="UniProtKB-KW"/>
</dbReference>
<proteinExistence type="inferred from homology"/>
<dbReference type="SUPFAM" id="SSF58104">
    <property type="entry name" value="Methyl-accepting chemotaxis protein (MCP) signaling domain"/>
    <property type="match status" value="1"/>
</dbReference>
<keyword evidence="3 5" id="KW-0807">Transducer</keyword>
<feature type="transmembrane region" description="Helical" evidence="7">
    <location>
        <begin position="278"/>
        <end position="297"/>
    </location>
</feature>
<dbReference type="PROSITE" id="PS50111">
    <property type="entry name" value="CHEMOTAXIS_TRANSDUC_2"/>
    <property type="match status" value="1"/>
</dbReference>
<feature type="domain" description="Methyl-accepting transducer" evidence="8">
    <location>
        <begin position="356"/>
        <end position="592"/>
    </location>
</feature>
<evidence type="ECO:0000313" key="12">
    <source>
        <dbReference type="Proteomes" id="UP000317839"/>
    </source>
</evidence>
<dbReference type="PROSITE" id="PS50885">
    <property type="entry name" value="HAMP"/>
    <property type="match status" value="1"/>
</dbReference>
<evidence type="ECO:0000256" key="3">
    <source>
        <dbReference type="ARBA" id="ARBA00023224"/>
    </source>
</evidence>
<dbReference type="Gene3D" id="1.10.287.950">
    <property type="entry name" value="Methyl-accepting chemotaxis protein"/>
    <property type="match status" value="1"/>
</dbReference>
<dbReference type="PANTHER" id="PTHR32089:SF112">
    <property type="entry name" value="LYSOZYME-LIKE PROTEIN-RELATED"/>
    <property type="match status" value="1"/>
</dbReference>
<evidence type="ECO:0000256" key="2">
    <source>
        <dbReference type="ARBA" id="ARBA00022519"/>
    </source>
</evidence>
<feature type="coiled-coil region" evidence="6">
    <location>
        <begin position="346"/>
        <end position="373"/>
    </location>
</feature>
<comment type="subcellular location">
    <subcellularLocation>
        <location evidence="1">Cell inner membrane</location>
        <topology evidence="1">Multi-pass membrane protein</topology>
    </subcellularLocation>
</comment>
<evidence type="ECO:0000256" key="7">
    <source>
        <dbReference type="SAM" id="Phobius"/>
    </source>
</evidence>
<keyword evidence="6" id="KW-0175">Coiled coil</keyword>
<dbReference type="InterPro" id="IPR004090">
    <property type="entry name" value="Chemotax_Me-accpt_rcpt"/>
</dbReference>
<dbReference type="InterPro" id="IPR004089">
    <property type="entry name" value="MCPsignal_dom"/>
</dbReference>
<evidence type="ECO:0000259" key="8">
    <source>
        <dbReference type="PROSITE" id="PS50111"/>
    </source>
</evidence>
<dbReference type="InterPro" id="IPR032255">
    <property type="entry name" value="HBM"/>
</dbReference>
<dbReference type="AlphaFoldDB" id="A0A545TD91"/>
<feature type="domain" description="T-SNARE coiled-coil homology" evidence="9">
    <location>
        <begin position="347"/>
        <end position="409"/>
    </location>
</feature>
<dbReference type="PRINTS" id="PR00260">
    <property type="entry name" value="CHEMTRNSDUCR"/>
</dbReference>
<dbReference type="GO" id="GO:0005886">
    <property type="term" value="C:plasma membrane"/>
    <property type="evidence" value="ECO:0007669"/>
    <property type="project" value="UniProtKB-SubCell"/>
</dbReference>
<evidence type="ECO:0000256" key="5">
    <source>
        <dbReference type="PROSITE-ProRule" id="PRU00284"/>
    </source>
</evidence>
<dbReference type="RefSeq" id="WP_142941763.1">
    <property type="nucleotide sequence ID" value="NZ_VIKR01000002.1"/>
</dbReference>
<feature type="domain" description="HAMP" evidence="10">
    <location>
        <begin position="298"/>
        <end position="351"/>
    </location>
</feature>
<evidence type="ECO:0000256" key="1">
    <source>
        <dbReference type="ARBA" id="ARBA00004429"/>
    </source>
</evidence>
<dbReference type="SMART" id="SM00283">
    <property type="entry name" value="MA"/>
    <property type="match status" value="1"/>
</dbReference>
<evidence type="ECO:0000256" key="4">
    <source>
        <dbReference type="ARBA" id="ARBA00029447"/>
    </source>
</evidence>
<name>A0A545TD91_9GAMM</name>
<dbReference type="OrthoDB" id="8724845at2"/>
<sequence>MGELLNSFTIKQKLLAMSVVAFVSVVLMVLLKINVANQIDTANKTLQLTTQINAMMLQLRRNEKDFLARNDTKYVERFQGNYQQLTQMTQELVQQVEDIGFNDNGFTAKLLPTFQSYNDQFSRVASLKVQKGLTAKTGAYGSLRAAVHEAESLVKAQQNWELLADILMLRRREKDFMLRWDLKYLESFNKDLNAFNQALNASSIDSSTKSQINQAMQNYSSEFSKFAELSQQLGLDSNSGELGNMRETIHQSETLLKATSDDLKVFITSEIEDANRQYIILATIVVLVMMLMIYMAYRSVYDPLQRLTEIMRRASENKDVSIRCNMQGRHEIAQLAAVFDSMMQSFSQVLERIDRASEQVSSASNELSHINQSSAENLREQQNLIEQVATAVNQMSVSVQEVANNISETSENADEAYKETATAKTTVANAVAAVEQLVDKIDKAKKIQDELDKDSDDVSKVLEVIRGVAEQTNLLALNAAIEAARAGEQGRGFAVVADEVRTLAGRTQQSTEEINQIIERLQSNSTMAVEVMEQSQSQVSETMLQAKQAGDALNVVTGKVEQINNMSTQIATAAEEQNSVSEEINVKIVDINDRAVQNTNNSEQTSQASNDQARLAAELKELVATFKH</sequence>
<dbReference type="EMBL" id="VIKR01000002">
    <property type="protein sequence ID" value="TQV75146.1"/>
    <property type="molecule type" value="Genomic_DNA"/>
</dbReference>
<dbReference type="SMART" id="SM00304">
    <property type="entry name" value="HAMP"/>
    <property type="match status" value="1"/>
</dbReference>